<protein>
    <submittedName>
        <fullName evidence="2">Uncharacterized protein</fullName>
    </submittedName>
</protein>
<keyword evidence="3" id="KW-1185">Reference proteome</keyword>
<accession>A0AA36IFU5</accession>
<name>A0AA36IFU5_9DINO</name>
<proteinExistence type="predicted"/>
<evidence type="ECO:0000256" key="1">
    <source>
        <dbReference type="SAM" id="MobiDB-lite"/>
    </source>
</evidence>
<reference evidence="2" key="1">
    <citation type="submission" date="2023-08" db="EMBL/GenBank/DDBJ databases">
        <authorList>
            <person name="Chen Y."/>
            <person name="Shah S."/>
            <person name="Dougan E. K."/>
            <person name="Thang M."/>
            <person name="Chan C."/>
        </authorList>
    </citation>
    <scope>NUCLEOTIDE SEQUENCE</scope>
</reference>
<gene>
    <name evidence="2" type="ORF">EVOR1521_LOCUS12435</name>
</gene>
<dbReference type="AlphaFoldDB" id="A0AA36IFU5"/>
<comment type="caution">
    <text evidence="2">The sequence shown here is derived from an EMBL/GenBank/DDBJ whole genome shotgun (WGS) entry which is preliminary data.</text>
</comment>
<organism evidence="2 3">
    <name type="scientific">Effrenium voratum</name>
    <dbReference type="NCBI Taxonomy" id="2562239"/>
    <lineage>
        <taxon>Eukaryota</taxon>
        <taxon>Sar</taxon>
        <taxon>Alveolata</taxon>
        <taxon>Dinophyceae</taxon>
        <taxon>Suessiales</taxon>
        <taxon>Symbiodiniaceae</taxon>
        <taxon>Effrenium</taxon>
    </lineage>
</organism>
<evidence type="ECO:0000313" key="2">
    <source>
        <dbReference type="EMBL" id="CAJ1385960.1"/>
    </source>
</evidence>
<feature type="region of interest" description="Disordered" evidence="1">
    <location>
        <begin position="36"/>
        <end position="56"/>
    </location>
</feature>
<dbReference type="Proteomes" id="UP001178507">
    <property type="component" value="Unassembled WGS sequence"/>
</dbReference>
<evidence type="ECO:0000313" key="3">
    <source>
        <dbReference type="Proteomes" id="UP001178507"/>
    </source>
</evidence>
<sequence length="239" mass="26071">MLQTSVHSVTNRAAAAALPRLVGLLPVARRHFCRRAKAEQAEKKEPNSHPEQEQARTRWGERLVVLGMGLRGAALLPRLAPAANALRFAGVGPMAVGAVVSIYELGGWRLMLAVPATLGAVVSASMLTESKLEDHLKEEILKQMGEASGGWPPELLPALREAKVSHYESNRCKVQAQCGEGALTWKVEVHAERRSFPQPWQASKVQVSRGEPGATASALPPQTRHWEPPLQWSVVWSQP</sequence>
<dbReference type="EMBL" id="CAUJNA010001312">
    <property type="protein sequence ID" value="CAJ1385960.1"/>
    <property type="molecule type" value="Genomic_DNA"/>
</dbReference>